<dbReference type="InterPro" id="IPR006311">
    <property type="entry name" value="TAT_signal"/>
</dbReference>
<dbReference type="PATRIC" id="fig|1244869.3.peg.3321"/>
<dbReference type="PANTHER" id="PTHR46623">
    <property type="entry name" value="CARBOXYMETHYLENEBUTENOLIDASE-RELATED"/>
    <property type="match status" value="1"/>
</dbReference>
<keyword evidence="4" id="KW-1185">Reference proteome</keyword>
<evidence type="ECO:0000313" key="3">
    <source>
        <dbReference type="EMBL" id="EME68778.1"/>
    </source>
</evidence>
<reference evidence="3 4" key="1">
    <citation type="journal article" date="2014" name="Genome Announc.">
        <title>Draft Genome Sequence of Magnetospirillum sp. Strain SO-1, a Freshwater Magnetotactic Bacterium Isolated from the Ol'khovka River, Russia.</title>
        <authorList>
            <person name="Grouzdev D.S."/>
            <person name="Dziuba M.V."/>
            <person name="Sukhacheva M.S."/>
            <person name="Mardanov A.V."/>
            <person name="Beletskiy A.V."/>
            <person name="Kuznetsov B.B."/>
            <person name="Skryabin K.G."/>
        </authorList>
    </citation>
    <scope>NUCLEOTIDE SEQUENCE [LARGE SCALE GENOMIC DNA]</scope>
    <source>
        <strain evidence="3 4">SO-1</strain>
    </source>
</reference>
<protein>
    <submittedName>
        <fullName evidence="3">Putative carboxymethylenebutenolidase</fullName>
    </submittedName>
</protein>
<comment type="caution">
    <text evidence="3">The sequence shown here is derived from an EMBL/GenBank/DDBJ whole genome shotgun (WGS) entry which is preliminary data.</text>
</comment>
<dbReference type="GO" id="GO:0016787">
    <property type="term" value="F:hydrolase activity"/>
    <property type="evidence" value="ECO:0007669"/>
    <property type="project" value="InterPro"/>
</dbReference>
<dbReference type="STRING" id="1244869.H261_16545"/>
<proteinExistence type="predicted"/>
<feature type="chain" id="PRO_5004031419" evidence="1">
    <location>
        <begin position="33"/>
        <end position="288"/>
    </location>
</feature>
<dbReference type="Proteomes" id="UP000011744">
    <property type="component" value="Unassembled WGS sequence"/>
</dbReference>
<dbReference type="SUPFAM" id="SSF53474">
    <property type="entry name" value="alpha/beta-Hydrolases"/>
    <property type="match status" value="1"/>
</dbReference>
<dbReference type="EMBL" id="AONQ01000052">
    <property type="protein sequence ID" value="EME68778.1"/>
    <property type="molecule type" value="Genomic_DNA"/>
</dbReference>
<dbReference type="InterPro" id="IPR051049">
    <property type="entry name" value="Dienelactone_hydrolase-like"/>
</dbReference>
<feature type="signal peptide" evidence="1">
    <location>
        <begin position="1"/>
        <end position="32"/>
    </location>
</feature>
<dbReference type="AlphaFoldDB" id="M3A7L3"/>
<dbReference type="InterPro" id="IPR002925">
    <property type="entry name" value="Dienelactn_hydro"/>
</dbReference>
<evidence type="ECO:0000256" key="1">
    <source>
        <dbReference type="SAM" id="SignalP"/>
    </source>
</evidence>
<dbReference type="PROSITE" id="PS51318">
    <property type="entry name" value="TAT"/>
    <property type="match status" value="1"/>
</dbReference>
<sequence length="288" mass="30208">MNDDVKSLMPKADLTRRGFVSAAVLATGYALAVSPAAAGAISTPAEGLSAGAVMIPTPGGHPMPAYAAMPAGKGPFPTILVIQEIFGVHEHIRDVCRRFARLGYLAVAPELYFRQGDPAVLTDIPTILSSIVARVPDTQVMSDLDAAAAWAAANGGDADRLGVTGFCWGGRATWLYAAHNPRLKAAVAWYGRLAGNATPETPRQPLDVAAGLLAPVLGLYGGADQGIPLDTVEKMKAAVKLARVQVEVTVYPDAPHAFHADYRPSYREAPARDGWAKALAWFKGNGVG</sequence>
<dbReference type="Gene3D" id="3.40.50.1820">
    <property type="entry name" value="alpha/beta hydrolase"/>
    <property type="match status" value="1"/>
</dbReference>
<dbReference type="eggNOG" id="COG0412">
    <property type="taxonomic scope" value="Bacteria"/>
</dbReference>
<organism evidence="3 4">
    <name type="scientific">Paramagnetospirillum caucaseum</name>
    <dbReference type="NCBI Taxonomy" id="1244869"/>
    <lineage>
        <taxon>Bacteria</taxon>
        <taxon>Pseudomonadati</taxon>
        <taxon>Pseudomonadota</taxon>
        <taxon>Alphaproteobacteria</taxon>
        <taxon>Rhodospirillales</taxon>
        <taxon>Magnetospirillaceae</taxon>
        <taxon>Paramagnetospirillum</taxon>
    </lineage>
</organism>
<feature type="domain" description="Dienelactone hydrolase" evidence="2">
    <location>
        <begin position="63"/>
        <end position="283"/>
    </location>
</feature>
<evidence type="ECO:0000259" key="2">
    <source>
        <dbReference type="Pfam" id="PF01738"/>
    </source>
</evidence>
<dbReference type="OrthoDB" id="9771666at2"/>
<gene>
    <name evidence="3" type="ORF">H261_16545</name>
</gene>
<dbReference type="Pfam" id="PF01738">
    <property type="entry name" value="DLH"/>
    <property type="match status" value="1"/>
</dbReference>
<dbReference type="PANTHER" id="PTHR46623:SF6">
    <property type="entry name" value="ALPHA_BETA-HYDROLASES SUPERFAMILY PROTEIN"/>
    <property type="match status" value="1"/>
</dbReference>
<keyword evidence="1" id="KW-0732">Signal</keyword>
<name>M3A7L3_9PROT</name>
<dbReference type="RefSeq" id="WP_008619640.1">
    <property type="nucleotide sequence ID" value="NZ_AONQ01000052.1"/>
</dbReference>
<accession>M3A7L3</accession>
<evidence type="ECO:0000313" key="4">
    <source>
        <dbReference type="Proteomes" id="UP000011744"/>
    </source>
</evidence>
<dbReference type="InterPro" id="IPR029058">
    <property type="entry name" value="AB_hydrolase_fold"/>
</dbReference>